<evidence type="ECO:0000259" key="1">
    <source>
        <dbReference type="Pfam" id="PF20419"/>
    </source>
</evidence>
<sequence length="1521" mass="161142">MGCLTFHASAFDVIDETEIWPNVVQGHHSANSSGCNTINSPQITINPGSDISGTQGNDLVFCSINTNNGLPNDSCDTAAGGTRACTVTGSTIEGLKMNGNQAFQSSNGSAGSIGSCNSGEQINLGNSGATQFNSLSLFSDCTVTFSSANTDYRFNAISAGDGAVLQFPAGDYWIKSLQLDAPSKIEASSGVRIFISDSSQLNGGVINSLQQAGVQVITYNDLTLNGKNINGTNVPAEIYADIYSENRITLNTGSIFGRVTAKYLTMNSDGHIGSALPPIDTFHIQYGKATSNTVTFDDAFPAGVTPLVFLMPTITDTNANNDGPASVALKTVSENGFTWEQQEPPSPSNRYVASNVMPEVHWIAVTSGIYDLPNGTQLIAGRAEFDQALIGSNNPYIDVALPSSQNVLLNQMQTQNNNCWFTSTSQFNNAGIQLAMDTSEVRSNNNRCQPGNLSNNQIQPETIAYLTVASGSGSMVLNGENTNYHFGNAQTHTNNGIQNLNNQCNYTTPLTGFTDVPMLVAGKTTRRGGDGGWLRRCQLSNSNVSMVIDEDTYRDSDRGHIWERYSFIAIEKLNPVIQCFTDDFNRSDVGDDWVVSTSQGSFTPAIVNNRLRVTEARGGQATSSTYQRLFPAAENIFTIEFDHYAYGGSGADGIAFVLSDSEITPQAGAYGGPLGYGARSTVNGFAGGWLGFGIDEYGNFSAEGGPSGPGRRRQSVAIRGSGSGTSGYPYLRGSCANGTINPSGNCLSPTVDNNNVVPAHRYRITVDSQVLGQSIVSVERNTGAGFEEVIPAFDVAAISSQSAVPDDFLLSITGSTGGATNNHEIDNVEICALKSAPIGVVIDHFEFDHTGSGLTCGPETLTIKACANADCSQTVPDFVTATLSPATVTGGGGWVGGNVVSFSGGSTTLQLNKNTPGTVTIDVIGSSPGAKPFSETLCSIAGGTPSAANCTLTFDDSGFVFDVPDKLANKPETNIIVSAVKKDDITQQCVPSLANVSKNIDFWSTFSDPNTSAIINPQSVTVNNTAIGQTSAAATTIPLAFNAQGQAEIEVNYPDAGKVQLDARYTGSGDEDGLVMLGDDQFVSFPVGLCVTPEDSNAECTAGNSSCNVYKKAGESFNLQLQAKAWQSDGDSNYCDNLNTPNYAHDNISLDANLVAPSGGVLGSVSNSDYNHVANSSGTNTVSQSISEVGVFQFTAKPPATYLGSSFYSIPQASSVNVGRFVPDRFVISGVSVIAACNSFSYMDQPFAMSMNISAFNTFSAVTQNYQHSFAKGNAQLVGENNNDGVELSNRLSALPVSAGSWVAGVATVDASYQANFARTSAPNVDGPFSGLDIGVQVFDNDGDYAFVADPDMRADISGDCTTPTNTCNAKRITQQDLRHGRVIMDNTYGPENEILEMPVYAQYWNGAAWGVNVADSCSVINAPLTGDETYSPALGTGETVARSDNSTDISNGEMLLYWQNTGSNPYRGQVKSPLVVDTWLQWYWNYQTSSPNLLVNPEASAFFGRYRGHDRVIYWQEVSQ</sequence>
<dbReference type="Proteomes" id="UP001139333">
    <property type="component" value="Unassembled WGS sequence"/>
</dbReference>
<feature type="domain" description="DUF6701" evidence="1">
    <location>
        <begin position="936"/>
        <end position="1519"/>
    </location>
</feature>
<dbReference type="Pfam" id="PF20419">
    <property type="entry name" value="DUF6701"/>
    <property type="match status" value="1"/>
</dbReference>
<comment type="caution">
    <text evidence="2">The sequence shown here is derived from an EMBL/GenBank/DDBJ whole genome shotgun (WGS) entry which is preliminary data.</text>
</comment>
<protein>
    <submittedName>
        <fullName evidence="2">MSHA biogenesis protein MshQ</fullName>
    </submittedName>
</protein>
<dbReference type="InterPro" id="IPR013320">
    <property type="entry name" value="ConA-like_dom_sf"/>
</dbReference>
<dbReference type="EMBL" id="JAKIKP010000003">
    <property type="protein sequence ID" value="MCL1142104.1"/>
    <property type="molecule type" value="Genomic_DNA"/>
</dbReference>
<name>A0A9X1ZGV5_9GAMM</name>
<organism evidence="2 3">
    <name type="scientific">Shewanella gaetbuli</name>
    <dbReference type="NCBI Taxonomy" id="220752"/>
    <lineage>
        <taxon>Bacteria</taxon>
        <taxon>Pseudomonadati</taxon>
        <taxon>Pseudomonadota</taxon>
        <taxon>Gammaproteobacteria</taxon>
        <taxon>Alteromonadales</taxon>
        <taxon>Shewanellaceae</taxon>
        <taxon>Shewanella</taxon>
    </lineage>
</organism>
<keyword evidence="3" id="KW-1185">Reference proteome</keyword>
<evidence type="ECO:0000313" key="2">
    <source>
        <dbReference type="EMBL" id="MCL1142104.1"/>
    </source>
</evidence>
<dbReference type="InterPro" id="IPR046524">
    <property type="entry name" value="DUF6701"/>
</dbReference>
<reference evidence="2" key="1">
    <citation type="submission" date="2022-01" db="EMBL/GenBank/DDBJ databases">
        <title>Whole genome-based taxonomy of the Shewanellaceae.</title>
        <authorList>
            <person name="Martin-Rodriguez A.J."/>
        </authorList>
    </citation>
    <scope>NUCLEOTIDE SEQUENCE</scope>
    <source>
        <strain evidence="2">DSM 16422</strain>
    </source>
</reference>
<gene>
    <name evidence="2" type="ORF">L2672_05285</name>
</gene>
<dbReference type="RefSeq" id="WP_248994790.1">
    <property type="nucleotide sequence ID" value="NZ_JAKIKP010000003.1"/>
</dbReference>
<dbReference type="Gene3D" id="2.60.120.200">
    <property type="match status" value="1"/>
</dbReference>
<accession>A0A9X1ZGV5</accession>
<evidence type="ECO:0000313" key="3">
    <source>
        <dbReference type="Proteomes" id="UP001139333"/>
    </source>
</evidence>
<dbReference type="SUPFAM" id="SSF49899">
    <property type="entry name" value="Concanavalin A-like lectins/glucanases"/>
    <property type="match status" value="1"/>
</dbReference>
<proteinExistence type="predicted"/>